<dbReference type="GO" id="GO:0045259">
    <property type="term" value="C:proton-transporting ATP synthase complex"/>
    <property type="evidence" value="ECO:0007669"/>
    <property type="project" value="InterPro"/>
</dbReference>
<dbReference type="GO" id="GO:0005743">
    <property type="term" value="C:mitochondrial inner membrane"/>
    <property type="evidence" value="ECO:0007669"/>
    <property type="project" value="InterPro"/>
</dbReference>
<comment type="subcellular location">
    <subcellularLocation>
        <location evidence="2">Nucleus</location>
    </subcellularLocation>
</comment>
<dbReference type="InterPro" id="IPR036742">
    <property type="entry name" value="ATP_synth_F1_esu_sf_mt"/>
</dbReference>
<protein>
    <submittedName>
        <fullName evidence="6">TFIIS N-terminal domain-containing protein</fullName>
    </submittedName>
</protein>
<evidence type="ECO:0000313" key="5">
    <source>
        <dbReference type="Proteomes" id="UP000887565"/>
    </source>
</evidence>
<dbReference type="Gene3D" id="1.20.930.10">
    <property type="entry name" value="Conserved domain common to transcription factors TFIIS, elongin A, CRSP70"/>
    <property type="match status" value="1"/>
</dbReference>
<name>A0A915KI58_ROMCU</name>
<sequence length="255" mass="29283">MHWRAAGINYIRYSQLAAQAVRSSLKAHLKVEAVKREGSTLRFTRWKEVVETAFSSFRIVEKIGVNYGKHTKMSTDELNIIKYKREMEQMIVKNILNLKRLSEILSHLNSVNVDLACLQRTKIGVCVNNVRKTFKNNAQIFQSTADLIKKWKKVAKEQFDHRKNSSSAENDQEEDHFNETEDQRAKDEDVQESTSAKNDDSSNSGSASETSSSILGSRNDSFDRSIDKSRKRKSENSDVLHDKESYAKREKKCKS</sequence>
<feature type="domain" description="TFIIS N-terminal" evidence="4">
    <location>
        <begin position="76"/>
        <end position="158"/>
    </location>
</feature>
<dbReference type="PANTHER" id="PTHR12448">
    <property type="entry name" value="ATP SYNTHASE EPSILON CHAIN, MITOCHONDRIAL"/>
    <property type="match status" value="1"/>
</dbReference>
<dbReference type="Gene3D" id="1.10.1620.20">
    <property type="entry name" value="ATP synthase, F1 complex, epsilon subunit superfamily, mitochondrial"/>
    <property type="match status" value="1"/>
</dbReference>
<evidence type="ECO:0000256" key="1">
    <source>
        <dbReference type="ARBA" id="ARBA00009502"/>
    </source>
</evidence>
<dbReference type="InterPro" id="IPR035441">
    <property type="entry name" value="TFIIS/LEDGF_dom_sf"/>
</dbReference>
<feature type="region of interest" description="Disordered" evidence="3">
    <location>
        <begin position="159"/>
        <end position="255"/>
    </location>
</feature>
<keyword evidence="5" id="KW-1185">Reference proteome</keyword>
<dbReference type="SUPFAM" id="SSF47676">
    <property type="entry name" value="Conserved domain common to transcription factors TFIIS, elongin A, CRSP70"/>
    <property type="match status" value="1"/>
</dbReference>
<dbReference type="PROSITE" id="PS51319">
    <property type="entry name" value="TFIIS_N"/>
    <property type="match status" value="1"/>
</dbReference>
<dbReference type="AlphaFoldDB" id="A0A915KI58"/>
<dbReference type="GO" id="GO:0046933">
    <property type="term" value="F:proton-transporting ATP synthase activity, rotational mechanism"/>
    <property type="evidence" value="ECO:0007669"/>
    <property type="project" value="InterPro"/>
</dbReference>
<dbReference type="InterPro" id="IPR017923">
    <property type="entry name" value="TFIIS_N"/>
</dbReference>
<evidence type="ECO:0000256" key="3">
    <source>
        <dbReference type="SAM" id="MobiDB-lite"/>
    </source>
</evidence>
<feature type="compositionally biased region" description="Basic and acidic residues" evidence="3">
    <location>
        <begin position="220"/>
        <end position="248"/>
    </location>
</feature>
<dbReference type="Pfam" id="PF08711">
    <property type="entry name" value="Med26"/>
    <property type="match status" value="1"/>
</dbReference>
<evidence type="ECO:0000256" key="2">
    <source>
        <dbReference type="PROSITE-ProRule" id="PRU00649"/>
    </source>
</evidence>
<dbReference type="CDD" id="cd12153">
    <property type="entry name" value="F1-ATPase_epsilon"/>
    <property type="match status" value="1"/>
</dbReference>
<organism evidence="5 6">
    <name type="scientific">Romanomermis culicivorax</name>
    <name type="common">Nematode worm</name>
    <dbReference type="NCBI Taxonomy" id="13658"/>
    <lineage>
        <taxon>Eukaryota</taxon>
        <taxon>Metazoa</taxon>
        <taxon>Ecdysozoa</taxon>
        <taxon>Nematoda</taxon>
        <taxon>Enoplea</taxon>
        <taxon>Dorylaimia</taxon>
        <taxon>Mermithida</taxon>
        <taxon>Mermithoidea</taxon>
        <taxon>Mermithidae</taxon>
        <taxon>Romanomermis</taxon>
    </lineage>
</organism>
<evidence type="ECO:0000259" key="4">
    <source>
        <dbReference type="PROSITE" id="PS51319"/>
    </source>
</evidence>
<dbReference type="Pfam" id="PF04627">
    <property type="entry name" value="ATP-synt_Eps"/>
    <property type="match status" value="1"/>
</dbReference>
<proteinExistence type="inferred from homology"/>
<dbReference type="WBParaSite" id="nRc.2.0.1.t38514-RA">
    <property type="protein sequence ID" value="nRc.2.0.1.t38514-RA"/>
    <property type="gene ID" value="nRc.2.0.1.g38514"/>
</dbReference>
<dbReference type="InterPro" id="IPR006721">
    <property type="entry name" value="ATP_synth_F1_esu_mt"/>
</dbReference>
<accession>A0A915KI58</accession>
<evidence type="ECO:0000313" key="6">
    <source>
        <dbReference type="WBParaSite" id="nRc.2.0.1.t38514-RA"/>
    </source>
</evidence>
<feature type="compositionally biased region" description="Low complexity" evidence="3">
    <location>
        <begin position="201"/>
        <end position="217"/>
    </location>
</feature>
<dbReference type="GO" id="GO:0005634">
    <property type="term" value="C:nucleus"/>
    <property type="evidence" value="ECO:0007669"/>
    <property type="project" value="UniProtKB-SubCell"/>
</dbReference>
<reference evidence="6" key="1">
    <citation type="submission" date="2022-11" db="UniProtKB">
        <authorList>
            <consortium name="WormBaseParasite"/>
        </authorList>
    </citation>
    <scope>IDENTIFICATION</scope>
</reference>
<keyword evidence="2" id="KW-0539">Nucleus</keyword>
<comment type="similarity">
    <text evidence="1">Belongs to the eukaryotic ATPase epsilon family.</text>
</comment>
<dbReference type="PANTHER" id="PTHR12448:SF0">
    <property type="entry name" value="ATP SYNTHASE SUBUNIT EPSILON, MITOCHONDRIAL"/>
    <property type="match status" value="1"/>
</dbReference>
<dbReference type="SUPFAM" id="SSF48690">
    <property type="entry name" value="Epsilon subunit of mitochondrial F1F0-ATP synthase"/>
    <property type="match status" value="1"/>
</dbReference>
<feature type="compositionally biased region" description="Basic and acidic residues" evidence="3">
    <location>
        <begin position="175"/>
        <end position="188"/>
    </location>
</feature>
<dbReference type="GO" id="GO:0042776">
    <property type="term" value="P:proton motive force-driven mitochondrial ATP synthesis"/>
    <property type="evidence" value="ECO:0007669"/>
    <property type="project" value="TreeGrafter"/>
</dbReference>
<dbReference type="Proteomes" id="UP000887565">
    <property type="component" value="Unplaced"/>
</dbReference>